<reference evidence="1 2" key="1">
    <citation type="submission" date="2024-10" db="EMBL/GenBank/DDBJ databases">
        <title>Updated reference genomes for cyclostephanoid diatoms.</title>
        <authorList>
            <person name="Roberts W.R."/>
            <person name="Alverson A.J."/>
        </authorList>
    </citation>
    <scope>NUCLEOTIDE SEQUENCE [LARGE SCALE GENOMIC DNA]</scope>
    <source>
        <strain evidence="1 2">AJA232-27</strain>
    </source>
</reference>
<sequence>MMANNELKCKIAEYGNFISQTLEPQLRNAVMDREKTEAEINDYIQLQNGLRQLLLEQQQRQQQQGSSSLNDNNNNHTTSTQLVGLVDIAHSTIFCNVSIPNPKIVYVNVGFGFHIEMTIIEAISFIDKRVDYLEKQVLNYRMDVAKKIAKDVEDALELLEELGGEKLEVRSVGL</sequence>
<organism evidence="1 2">
    <name type="scientific">Discostella pseudostelligera</name>
    <dbReference type="NCBI Taxonomy" id="259834"/>
    <lineage>
        <taxon>Eukaryota</taxon>
        <taxon>Sar</taxon>
        <taxon>Stramenopiles</taxon>
        <taxon>Ochrophyta</taxon>
        <taxon>Bacillariophyta</taxon>
        <taxon>Coscinodiscophyceae</taxon>
        <taxon>Thalassiosirophycidae</taxon>
        <taxon>Stephanodiscales</taxon>
        <taxon>Stephanodiscaceae</taxon>
        <taxon>Discostella</taxon>
    </lineage>
</organism>
<evidence type="ECO:0000313" key="1">
    <source>
        <dbReference type="EMBL" id="KAL3765378.1"/>
    </source>
</evidence>
<evidence type="ECO:0000313" key="2">
    <source>
        <dbReference type="Proteomes" id="UP001530293"/>
    </source>
</evidence>
<dbReference type="EMBL" id="JALLBG020000096">
    <property type="protein sequence ID" value="KAL3765378.1"/>
    <property type="molecule type" value="Genomic_DNA"/>
</dbReference>
<keyword evidence="2" id="KW-1185">Reference proteome</keyword>
<accession>A0ABD3MN89</accession>
<dbReference type="Gene3D" id="1.10.287.370">
    <property type="match status" value="1"/>
</dbReference>
<dbReference type="InterPro" id="IPR009053">
    <property type="entry name" value="Prefoldin"/>
</dbReference>
<dbReference type="AlphaFoldDB" id="A0ABD3MN89"/>
<comment type="caution">
    <text evidence="1">The sequence shown here is derived from an EMBL/GenBank/DDBJ whole genome shotgun (WGS) entry which is preliminary data.</text>
</comment>
<name>A0ABD3MN89_9STRA</name>
<dbReference type="Pfam" id="PF02996">
    <property type="entry name" value="Prefoldin"/>
    <property type="match status" value="1"/>
</dbReference>
<proteinExistence type="predicted"/>
<dbReference type="InterPro" id="IPR004127">
    <property type="entry name" value="Prefoldin_subunit_alpha"/>
</dbReference>
<protein>
    <submittedName>
        <fullName evidence="1">Uncharacterized protein</fullName>
    </submittedName>
</protein>
<dbReference type="SUPFAM" id="SSF46579">
    <property type="entry name" value="Prefoldin"/>
    <property type="match status" value="1"/>
</dbReference>
<gene>
    <name evidence="1" type="ORF">ACHAWU_002296</name>
</gene>
<dbReference type="Proteomes" id="UP001530293">
    <property type="component" value="Unassembled WGS sequence"/>
</dbReference>